<accession>A0AA42CJ27</accession>
<evidence type="ECO:0000256" key="6">
    <source>
        <dbReference type="ARBA" id="ARBA00022670"/>
    </source>
</evidence>
<evidence type="ECO:0000256" key="3">
    <source>
        <dbReference type="ARBA" id="ARBA00004496"/>
    </source>
</evidence>
<keyword evidence="13" id="KW-1185">Reference proteome</keyword>
<keyword evidence="6 9" id="KW-0645">Protease</keyword>
<organism evidence="12 13">
    <name type="scientific">Limobrevibacterium gyesilva</name>
    <dbReference type="NCBI Taxonomy" id="2991712"/>
    <lineage>
        <taxon>Bacteria</taxon>
        <taxon>Pseudomonadati</taxon>
        <taxon>Pseudomonadota</taxon>
        <taxon>Alphaproteobacteria</taxon>
        <taxon>Acetobacterales</taxon>
        <taxon>Acetobacteraceae</taxon>
        <taxon>Limobrevibacterium</taxon>
    </lineage>
</organism>
<dbReference type="PANTHER" id="PTHR23402">
    <property type="entry name" value="PROTEASE FAMILY C15 PYROGLUTAMYL-PEPTIDASE I-RELATED"/>
    <property type="match status" value="1"/>
</dbReference>
<evidence type="ECO:0000256" key="7">
    <source>
        <dbReference type="ARBA" id="ARBA00022801"/>
    </source>
</evidence>
<sequence>MKALVTGFDPFGGEVVNPSLEAVRRLPARIGELIVVTQRLPAAFAASLPELYAAIEREDPDIVLCTGEAGSRTELSPERVAINVQDARIPDNEGAQPVDVKVAEDGPAAYFTTLPIKAAVLAMRQAGLPVAVSNSAGTFVCNHVFYGLMHYAATRKARFRGGFMHVPYLPEQAANHPKAPSMAVETIARGIEILLAVAAERSTDLVVAEGAVS</sequence>
<evidence type="ECO:0000313" key="13">
    <source>
        <dbReference type="Proteomes" id="UP001165679"/>
    </source>
</evidence>
<dbReference type="Gene3D" id="3.40.630.20">
    <property type="entry name" value="Peptidase C15, pyroglutamyl peptidase I-like"/>
    <property type="match status" value="1"/>
</dbReference>
<dbReference type="AlphaFoldDB" id="A0AA42CJ27"/>
<dbReference type="NCBIfam" id="NF009676">
    <property type="entry name" value="PRK13197.1"/>
    <property type="match status" value="1"/>
</dbReference>
<dbReference type="InterPro" id="IPR033693">
    <property type="entry name" value="PGPEP1_Glu_AS"/>
</dbReference>
<keyword evidence="7 9" id="KW-0378">Hydrolase</keyword>
<dbReference type="PRINTS" id="PR00706">
    <property type="entry name" value="PYROGLUPTASE"/>
</dbReference>
<feature type="active site" evidence="9 11">
    <location>
        <position position="141"/>
    </location>
</feature>
<evidence type="ECO:0000256" key="11">
    <source>
        <dbReference type="PROSITE-ProRule" id="PRU10077"/>
    </source>
</evidence>
<dbReference type="InterPro" id="IPR016125">
    <property type="entry name" value="Peptidase_C15-like"/>
</dbReference>
<comment type="similarity">
    <text evidence="4 9">Belongs to the peptidase C15 family.</text>
</comment>
<dbReference type="FunFam" id="3.40.630.20:FF:000001">
    <property type="entry name" value="Pyrrolidone-carboxylate peptidase"/>
    <property type="match status" value="1"/>
</dbReference>
<dbReference type="SUPFAM" id="SSF53182">
    <property type="entry name" value="Pyrrolidone carboxyl peptidase (pyroglutamate aminopeptidase)"/>
    <property type="match status" value="1"/>
</dbReference>
<dbReference type="HAMAP" id="MF_00417">
    <property type="entry name" value="Pyrrolid_peptidase"/>
    <property type="match status" value="1"/>
</dbReference>
<dbReference type="RefSeq" id="WP_264715322.1">
    <property type="nucleotide sequence ID" value="NZ_JAPDNT010000020.1"/>
</dbReference>
<dbReference type="GO" id="GO:0006508">
    <property type="term" value="P:proteolysis"/>
    <property type="evidence" value="ECO:0007669"/>
    <property type="project" value="UniProtKB-KW"/>
</dbReference>
<dbReference type="PROSITE" id="PS01334">
    <property type="entry name" value="PYRASE_CYS"/>
    <property type="match status" value="1"/>
</dbReference>
<dbReference type="NCBIfam" id="TIGR00504">
    <property type="entry name" value="pyro_pdase"/>
    <property type="match status" value="1"/>
</dbReference>
<dbReference type="Proteomes" id="UP001165679">
    <property type="component" value="Unassembled WGS sequence"/>
</dbReference>
<dbReference type="InterPro" id="IPR000816">
    <property type="entry name" value="Peptidase_C15"/>
</dbReference>
<dbReference type="PANTHER" id="PTHR23402:SF1">
    <property type="entry name" value="PYROGLUTAMYL-PEPTIDASE I"/>
    <property type="match status" value="1"/>
</dbReference>
<feature type="active site" evidence="9">
    <location>
        <position position="165"/>
    </location>
</feature>
<comment type="caution">
    <text evidence="12">The sequence shown here is derived from an EMBL/GenBank/DDBJ whole genome shotgun (WGS) entry which is preliminary data.</text>
</comment>
<comment type="catalytic activity">
    <reaction evidence="1 9 10">
        <text>Release of an N-terminal pyroglutamyl group from a polypeptide, the second amino acid generally not being Pro.</text>
        <dbReference type="EC" id="3.4.19.3"/>
    </reaction>
</comment>
<dbReference type="InterPro" id="IPR029762">
    <property type="entry name" value="PGP-I_bact-type"/>
</dbReference>
<dbReference type="InterPro" id="IPR036440">
    <property type="entry name" value="Peptidase_C15-like_sf"/>
</dbReference>
<dbReference type="Pfam" id="PF01470">
    <property type="entry name" value="Peptidase_C15"/>
    <property type="match status" value="1"/>
</dbReference>
<dbReference type="EC" id="3.4.19.3" evidence="9"/>
<dbReference type="CDD" id="cd00501">
    <property type="entry name" value="Peptidase_C15"/>
    <property type="match status" value="1"/>
</dbReference>
<evidence type="ECO:0000256" key="2">
    <source>
        <dbReference type="ARBA" id="ARBA00002280"/>
    </source>
</evidence>
<comment type="subcellular location">
    <subcellularLocation>
        <location evidence="3 9">Cytoplasm</location>
    </subcellularLocation>
</comment>
<reference evidence="12" key="1">
    <citation type="submission" date="2022-09" db="EMBL/GenBank/DDBJ databases">
        <title>Rhodovastum sp. nov. RN2-1 isolated from soil in Seongnam, South Korea.</title>
        <authorList>
            <person name="Le N.T."/>
        </authorList>
    </citation>
    <scope>NUCLEOTIDE SEQUENCE</scope>
    <source>
        <strain evidence="12">RN2-1</strain>
    </source>
</reference>
<dbReference type="PIRSF" id="PIRSF015592">
    <property type="entry name" value="Prld-crbxl_pptds"/>
    <property type="match status" value="1"/>
</dbReference>
<comment type="subunit">
    <text evidence="9">Homotetramer.</text>
</comment>
<reference evidence="12" key="2">
    <citation type="submission" date="2022-10" db="EMBL/GenBank/DDBJ databases">
        <authorList>
            <person name="Trinh H.N."/>
        </authorList>
    </citation>
    <scope>NUCLEOTIDE SEQUENCE</scope>
    <source>
        <strain evidence="12">RN2-1</strain>
    </source>
</reference>
<name>A0AA42CJ27_9PROT</name>
<evidence type="ECO:0000256" key="8">
    <source>
        <dbReference type="ARBA" id="ARBA00022807"/>
    </source>
</evidence>
<evidence type="ECO:0000256" key="1">
    <source>
        <dbReference type="ARBA" id="ARBA00001770"/>
    </source>
</evidence>
<proteinExistence type="inferred from homology"/>
<keyword evidence="8 9" id="KW-0788">Thiol protease</keyword>
<feature type="active site" evidence="9 10">
    <location>
        <position position="78"/>
    </location>
</feature>
<dbReference type="PROSITE" id="PS01333">
    <property type="entry name" value="PYRASE_GLU"/>
    <property type="match status" value="1"/>
</dbReference>
<keyword evidence="5 9" id="KW-0963">Cytoplasm</keyword>
<comment type="function">
    <text evidence="2 9">Removes 5-oxoproline from various penultimate amino acid residues except L-proline.</text>
</comment>
<dbReference type="GO" id="GO:0016920">
    <property type="term" value="F:pyroglutamyl-peptidase activity"/>
    <property type="evidence" value="ECO:0007669"/>
    <property type="project" value="UniProtKB-UniRule"/>
</dbReference>
<dbReference type="EMBL" id="JAPDNT010000020">
    <property type="protein sequence ID" value="MCW3476522.1"/>
    <property type="molecule type" value="Genomic_DNA"/>
</dbReference>
<dbReference type="GO" id="GO:0005829">
    <property type="term" value="C:cytosol"/>
    <property type="evidence" value="ECO:0007669"/>
    <property type="project" value="InterPro"/>
</dbReference>
<evidence type="ECO:0000256" key="4">
    <source>
        <dbReference type="ARBA" id="ARBA00006641"/>
    </source>
</evidence>
<dbReference type="InterPro" id="IPR033694">
    <property type="entry name" value="PGPEP1_Cys_AS"/>
</dbReference>
<evidence type="ECO:0000313" key="12">
    <source>
        <dbReference type="EMBL" id="MCW3476522.1"/>
    </source>
</evidence>
<evidence type="ECO:0000256" key="9">
    <source>
        <dbReference type="HAMAP-Rule" id="MF_00417"/>
    </source>
</evidence>
<gene>
    <name evidence="9 12" type="primary">pcp</name>
    <name evidence="12" type="ORF">OL599_18320</name>
</gene>
<evidence type="ECO:0000256" key="5">
    <source>
        <dbReference type="ARBA" id="ARBA00022490"/>
    </source>
</evidence>
<protein>
    <recommendedName>
        <fullName evidence="9">Pyrrolidone-carboxylate peptidase</fullName>
        <ecNumber evidence="9">3.4.19.3</ecNumber>
    </recommendedName>
    <alternativeName>
        <fullName evidence="9">5-oxoprolyl-peptidase</fullName>
    </alternativeName>
    <alternativeName>
        <fullName evidence="9">Pyroglutamyl-peptidase I</fullName>
        <shortName evidence="9">PGP-I</shortName>
        <shortName evidence="9">Pyrase</shortName>
    </alternativeName>
</protein>
<evidence type="ECO:0000256" key="10">
    <source>
        <dbReference type="PROSITE-ProRule" id="PRU10076"/>
    </source>
</evidence>